<reference evidence="4 5" key="1">
    <citation type="journal article" date="2015" name="Genome Biol. Evol.">
        <title>Phylogenomic analyses indicate that early fungi evolved digesting cell walls of algal ancestors of land plants.</title>
        <authorList>
            <person name="Chang Y."/>
            <person name="Wang S."/>
            <person name="Sekimoto S."/>
            <person name="Aerts A.L."/>
            <person name="Choi C."/>
            <person name="Clum A."/>
            <person name="LaButti K.M."/>
            <person name="Lindquist E.A."/>
            <person name="Yee Ngan C."/>
            <person name="Ohm R.A."/>
            <person name="Salamov A.A."/>
            <person name="Grigoriev I.V."/>
            <person name="Spatafora J.W."/>
            <person name="Berbee M.L."/>
        </authorList>
    </citation>
    <scope>NUCLEOTIDE SEQUENCE [LARGE SCALE GENOMIC DNA]</scope>
    <source>
        <strain evidence="4 5">JEL478</strain>
    </source>
</reference>
<dbReference type="EMBL" id="KQ965731">
    <property type="protein sequence ID" value="KXS22287.1"/>
    <property type="molecule type" value="Genomic_DNA"/>
</dbReference>
<evidence type="ECO:0000256" key="1">
    <source>
        <dbReference type="ARBA" id="ARBA00022443"/>
    </source>
</evidence>
<dbReference type="OrthoDB" id="5340910at2759"/>
<dbReference type="Gene3D" id="2.30.30.40">
    <property type="entry name" value="SH3 Domains"/>
    <property type="match status" value="1"/>
</dbReference>
<keyword evidence="1 2" id="KW-0728">SH3 domain</keyword>
<dbReference type="AlphaFoldDB" id="A0A139B000"/>
<gene>
    <name evidence="4" type="ORF">M427DRAFT_130004</name>
</gene>
<evidence type="ECO:0000313" key="5">
    <source>
        <dbReference type="Proteomes" id="UP000070544"/>
    </source>
</evidence>
<dbReference type="Proteomes" id="UP000070544">
    <property type="component" value="Unassembled WGS sequence"/>
</dbReference>
<evidence type="ECO:0000259" key="3">
    <source>
        <dbReference type="PROSITE" id="PS50002"/>
    </source>
</evidence>
<accession>A0A139B000</accession>
<dbReference type="PROSITE" id="PS50002">
    <property type="entry name" value="SH3"/>
    <property type="match status" value="1"/>
</dbReference>
<proteinExistence type="predicted"/>
<name>A0A139B000_GONPJ</name>
<feature type="domain" description="SH3" evidence="3">
    <location>
        <begin position="10"/>
        <end position="71"/>
    </location>
</feature>
<keyword evidence="5" id="KW-1185">Reference proteome</keyword>
<dbReference type="InterPro" id="IPR036028">
    <property type="entry name" value="SH3-like_dom_sf"/>
</dbReference>
<dbReference type="SUPFAM" id="SSF50044">
    <property type="entry name" value="SH3-domain"/>
    <property type="match status" value="1"/>
</dbReference>
<evidence type="ECO:0000313" key="4">
    <source>
        <dbReference type="EMBL" id="KXS22287.1"/>
    </source>
</evidence>
<dbReference type="InterPro" id="IPR001452">
    <property type="entry name" value="SH3_domain"/>
</dbReference>
<sequence>MWDKPNVPAPPQTVFEVSAPFAATAPDEISLNVGDMVKLKILFRDGWSWGVNVETEQTGMLPLDCLWIPGSSGTLRSQSVRYESRQAFDQGLDF</sequence>
<protein>
    <recommendedName>
        <fullName evidence="3">SH3 domain-containing protein</fullName>
    </recommendedName>
</protein>
<organism evidence="4 5">
    <name type="scientific">Gonapodya prolifera (strain JEL478)</name>
    <name type="common">Monoblepharis prolifera</name>
    <dbReference type="NCBI Taxonomy" id="1344416"/>
    <lineage>
        <taxon>Eukaryota</taxon>
        <taxon>Fungi</taxon>
        <taxon>Fungi incertae sedis</taxon>
        <taxon>Chytridiomycota</taxon>
        <taxon>Chytridiomycota incertae sedis</taxon>
        <taxon>Monoblepharidomycetes</taxon>
        <taxon>Monoblepharidales</taxon>
        <taxon>Gonapodyaceae</taxon>
        <taxon>Gonapodya</taxon>
    </lineage>
</organism>
<evidence type="ECO:0000256" key="2">
    <source>
        <dbReference type="PROSITE-ProRule" id="PRU00192"/>
    </source>
</evidence>